<dbReference type="InterPro" id="IPR036527">
    <property type="entry name" value="SCP2_sterol-bd_dom_sf"/>
</dbReference>
<evidence type="ECO:0000313" key="3">
    <source>
        <dbReference type="Proteomes" id="UP000663791"/>
    </source>
</evidence>
<name>A0A939BUX2_9ACTN</name>
<evidence type="ECO:0000259" key="1">
    <source>
        <dbReference type="Pfam" id="PF11716"/>
    </source>
</evidence>
<dbReference type="Gene3D" id="1.20.120.450">
    <property type="entry name" value="dinb family like domain"/>
    <property type="match status" value="1"/>
</dbReference>
<dbReference type="NCBIfam" id="TIGR03083">
    <property type="entry name" value="maleylpyruvate isomerase family mycothiol-dependent enzyme"/>
    <property type="match status" value="1"/>
</dbReference>
<dbReference type="InterPro" id="IPR024344">
    <property type="entry name" value="MDMPI_metal-binding"/>
</dbReference>
<dbReference type="AlphaFoldDB" id="A0A939BUX2"/>
<dbReference type="SUPFAM" id="SSF55718">
    <property type="entry name" value="SCP-like"/>
    <property type="match status" value="1"/>
</dbReference>
<dbReference type="Pfam" id="PF11716">
    <property type="entry name" value="MDMPI_N"/>
    <property type="match status" value="1"/>
</dbReference>
<dbReference type="InterPro" id="IPR017517">
    <property type="entry name" value="Maleyloyr_isom"/>
</dbReference>
<dbReference type="Gene3D" id="3.30.1050.20">
    <property type="match status" value="1"/>
</dbReference>
<dbReference type="SUPFAM" id="SSF109854">
    <property type="entry name" value="DinB/YfiT-like putative metalloenzymes"/>
    <property type="match status" value="1"/>
</dbReference>
<accession>A0A939BUX2</accession>
<dbReference type="InterPro" id="IPR034660">
    <property type="entry name" value="DinB/YfiT-like"/>
</dbReference>
<keyword evidence="3" id="KW-1185">Reference proteome</keyword>
<dbReference type="RefSeq" id="WP_205290245.1">
    <property type="nucleotide sequence ID" value="NZ_CP074406.1"/>
</dbReference>
<protein>
    <submittedName>
        <fullName evidence="2">Maleylpyruvate isomerase family mycothiol-dependent enzyme</fullName>
    </submittedName>
</protein>
<dbReference type="Proteomes" id="UP000663791">
    <property type="component" value="Unassembled WGS sequence"/>
</dbReference>
<feature type="domain" description="Mycothiol-dependent maleylpyruvate isomerase metal-binding" evidence="1">
    <location>
        <begin position="26"/>
        <end position="163"/>
    </location>
</feature>
<keyword evidence="2" id="KW-0413">Isomerase</keyword>
<comment type="caution">
    <text evidence="2">The sequence shown here is derived from an EMBL/GenBank/DDBJ whole genome shotgun (WGS) entry which is preliminary data.</text>
</comment>
<dbReference type="GO" id="GO:0016853">
    <property type="term" value="F:isomerase activity"/>
    <property type="evidence" value="ECO:0007669"/>
    <property type="project" value="UniProtKB-KW"/>
</dbReference>
<sequence length="248" mass="25688">MTSHHEAQGAGDCLGSGRHAELHADLRAATRRLLQAADVLRDADWAAPSVCAGWSRAHVLAHLALNAEGLTGVLRGLVAGVPANTYASVEARDRDIVDLAAAAPDVVRRRLHDSAAELDAALVAAGEVPVDATFERTPGGPVLRAGVIPGMRLREVEIHHADLLVGYSPADWPARTAERFLRRDARVHASAGLRVEATDTGGSWAFGEVGPEAPVVSGPLAALAWWSSGRDAGGAVTCSAGVLPALPG</sequence>
<evidence type="ECO:0000313" key="2">
    <source>
        <dbReference type="EMBL" id="MBM9458937.1"/>
    </source>
</evidence>
<dbReference type="EMBL" id="JAERTX010000003">
    <property type="protein sequence ID" value="MBM9458937.1"/>
    <property type="molecule type" value="Genomic_DNA"/>
</dbReference>
<organism evidence="2 3">
    <name type="scientific">Nocardioides faecalis</name>
    <dbReference type="NCBI Taxonomy" id="2803858"/>
    <lineage>
        <taxon>Bacteria</taxon>
        <taxon>Bacillati</taxon>
        <taxon>Actinomycetota</taxon>
        <taxon>Actinomycetes</taxon>
        <taxon>Propionibacteriales</taxon>
        <taxon>Nocardioidaceae</taxon>
        <taxon>Nocardioides</taxon>
    </lineage>
</organism>
<proteinExistence type="predicted"/>
<dbReference type="GO" id="GO:0046872">
    <property type="term" value="F:metal ion binding"/>
    <property type="evidence" value="ECO:0007669"/>
    <property type="project" value="InterPro"/>
</dbReference>
<reference evidence="2" key="1">
    <citation type="submission" date="2021-01" db="EMBL/GenBank/DDBJ databases">
        <title>Novel species in genus Nocardioides.</title>
        <authorList>
            <person name="Zhang G."/>
        </authorList>
    </citation>
    <scope>NUCLEOTIDE SEQUENCE</scope>
    <source>
        <strain evidence="2">Zg-536</strain>
    </source>
</reference>
<gene>
    <name evidence="2" type="ORF">JK386_03410</name>
</gene>